<keyword evidence="1" id="KW-0472">Membrane</keyword>
<proteinExistence type="predicted"/>
<dbReference type="OrthoDB" id="4336046at2"/>
<feature type="transmembrane region" description="Helical" evidence="1">
    <location>
        <begin position="222"/>
        <end position="243"/>
    </location>
</feature>
<dbReference type="STRING" id="490629.SAMN05216266_101498"/>
<accession>A0A1I0VVZ8</accession>
<feature type="transmembrane region" description="Helical" evidence="1">
    <location>
        <begin position="16"/>
        <end position="35"/>
    </location>
</feature>
<sequence>MTLLRVERIKLFSTRAPWWCSAIAVASSLGFAALFVGLAGDQINLTVSTSQTGTAFGRVVILVLAVIAAASEYNWGTIRTTFQAVPKRAPALLAKAVVVGGWCALLGLLIGFVSWAMAVAIRPEADLALDSAADWRAVAGQAAVYLMTAAAGVGLGLLLRSTALALGVALVWTQLVEGLVVLIPGVGDDIYQWMPFFAADQFIGAEFTRSALGLGDMPMGPVAYGGYFAAICLALLAAGVAAATKKDA</sequence>
<evidence type="ECO:0000313" key="3">
    <source>
        <dbReference type="Proteomes" id="UP000243799"/>
    </source>
</evidence>
<protein>
    <submittedName>
        <fullName evidence="2">ABC-2 type transport system permease protein</fullName>
    </submittedName>
</protein>
<dbReference type="EMBL" id="FOKG01000001">
    <property type="protein sequence ID" value="SFA79866.1"/>
    <property type="molecule type" value="Genomic_DNA"/>
</dbReference>
<dbReference type="AlphaFoldDB" id="A0A1I0VVZ8"/>
<feature type="transmembrane region" description="Helical" evidence="1">
    <location>
        <begin position="166"/>
        <end position="187"/>
    </location>
</feature>
<evidence type="ECO:0000313" key="2">
    <source>
        <dbReference type="EMBL" id="SFA79866.1"/>
    </source>
</evidence>
<gene>
    <name evidence="2" type="ORF">SAMN05216266_101498</name>
</gene>
<keyword evidence="1" id="KW-0812">Transmembrane</keyword>
<organism evidence="2 3">
    <name type="scientific">Amycolatopsis marina</name>
    <dbReference type="NCBI Taxonomy" id="490629"/>
    <lineage>
        <taxon>Bacteria</taxon>
        <taxon>Bacillati</taxon>
        <taxon>Actinomycetota</taxon>
        <taxon>Actinomycetes</taxon>
        <taxon>Pseudonocardiales</taxon>
        <taxon>Pseudonocardiaceae</taxon>
        <taxon>Amycolatopsis</taxon>
    </lineage>
</organism>
<feature type="transmembrane region" description="Helical" evidence="1">
    <location>
        <begin position="138"/>
        <end position="159"/>
    </location>
</feature>
<dbReference type="Proteomes" id="UP000243799">
    <property type="component" value="Unassembled WGS sequence"/>
</dbReference>
<feature type="transmembrane region" description="Helical" evidence="1">
    <location>
        <begin position="55"/>
        <end position="75"/>
    </location>
</feature>
<reference evidence="3" key="1">
    <citation type="submission" date="2016-10" db="EMBL/GenBank/DDBJ databases">
        <authorList>
            <person name="Varghese N."/>
            <person name="Submissions S."/>
        </authorList>
    </citation>
    <scope>NUCLEOTIDE SEQUENCE [LARGE SCALE GENOMIC DNA]</scope>
    <source>
        <strain evidence="3">CGMCC 4.3568</strain>
    </source>
</reference>
<feature type="transmembrane region" description="Helical" evidence="1">
    <location>
        <begin position="96"/>
        <end position="118"/>
    </location>
</feature>
<keyword evidence="1" id="KW-1133">Transmembrane helix</keyword>
<dbReference type="RefSeq" id="WP_091668730.1">
    <property type="nucleotide sequence ID" value="NZ_FOKG01000001.1"/>
</dbReference>
<evidence type="ECO:0000256" key="1">
    <source>
        <dbReference type="SAM" id="Phobius"/>
    </source>
</evidence>
<name>A0A1I0VVZ8_9PSEU</name>
<keyword evidence="3" id="KW-1185">Reference proteome</keyword>